<dbReference type="GO" id="GO:0000428">
    <property type="term" value="C:DNA-directed RNA polymerase complex"/>
    <property type="evidence" value="ECO:0007669"/>
    <property type="project" value="UniProtKB-KW"/>
</dbReference>
<dbReference type="EMBL" id="FOKG01000007">
    <property type="protein sequence ID" value="SFB28505.1"/>
    <property type="molecule type" value="Genomic_DNA"/>
</dbReference>
<keyword evidence="5 12" id="KW-0235">DNA replication</keyword>
<dbReference type="OrthoDB" id="9803773at2"/>
<gene>
    <name evidence="12" type="primary">dnaG</name>
    <name evidence="17" type="ORF">SAMN05216266_107242</name>
</gene>
<dbReference type="InterPro" id="IPR019475">
    <property type="entry name" value="DNA_primase_DnaB-bd"/>
</dbReference>
<dbReference type="Gene3D" id="3.40.1360.10">
    <property type="match status" value="1"/>
</dbReference>
<dbReference type="GO" id="GO:1990077">
    <property type="term" value="C:primosome complex"/>
    <property type="evidence" value="ECO:0007669"/>
    <property type="project" value="UniProtKB-KW"/>
</dbReference>
<evidence type="ECO:0000256" key="13">
    <source>
        <dbReference type="PIRNR" id="PIRNR002811"/>
    </source>
</evidence>
<dbReference type="SUPFAM" id="SSF56731">
    <property type="entry name" value="DNA primase core"/>
    <property type="match status" value="1"/>
</dbReference>
<dbReference type="CDD" id="cd03364">
    <property type="entry name" value="TOPRIM_DnaG_primases"/>
    <property type="match status" value="1"/>
</dbReference>
<dbReference type="Pfam" id="PF13662">
    <property type="entry name" value="Toprim_4"/>
    <property type="match status" value="1"/>
</dbReference>
<dbReference type="GO" id="GO:0006269">
    <property type="term" value="P:DNA replication, synthesis of primer"/>
    <property type="evidence" value="ECO:0007669"/>
    <property type="project" value="UniProtKB-UniRule"/>
</dbReference>
<evidence type="ECO:0000313" key="18">
    <source>
        <dbReference type="Proteomes" id="UP000243799"/>
    </source>
</evidence>
<dbReference type="InterPro" id="IPR013173">
    <property type="entry name" value="DNA_primase_DnaG_DnaB-bd_dom"/>
</dbReference>
<comment type="function">
    <text evidence="12 13">RNA polymerase that catalyzes the synthesis of short RNA molecules used as primers for DNA polymerase during DNA replication.</text>
</comment>
<protein>
    <recommendedName>
        <fullName evidence="12 13">DNA primase</fullName>
        <ecNumber evidence="12">2.7.7.101</ecNumber>
    </recommendedName>
</protein>
<reference evidence="18" key="1">
    <citation type="submission" date="2016-10" db="EMBL/GenBank/DDBJ databases">
        <authorList>
            <person name="Varghese N."/>
            <person name="Submissions S."/>
        </authorList>
    </citation>
    <scope>NUCLEOTIDE SEQUENCE [LARGE SCALE GENOMIC DNA]</scope>
    <source>
        <strain evidence="18">CGMCC 4.3568</strain>
    </source>
</reference>
<comment type="domain">
    <text evidence="12">Contains an N-terminal zinc-binding domain, a central core domain that contains the primase activity, and a C-terminal DnaB-binding domain.</text>
</comment>
<dbReference type="NCBIfam" id="TIGR01391">
    <property type="entry name" value="dnaG"/>
    <property type="match status" value="1"/>
</dbReference>
<dbReference type="RefSeq" id="WP_091673744.1">
    <property type="nucleotide sequence ID" value="NZ_FOKG01000007.1"/>
</dbReference>
<dbReference type="PANTHER" id="PTHR30313:SF2">
    <property type="entry name" value="DNA PRIMASE"/>
    <property type="match status" value="1"/>
</dbReference>
<feature type="domain" description="Toprim" evidence="16">
    <location>
        <begin position="273"/>
        <end position="359"/>
    </location>
</feature>
<organism evidence="17 18">
    <name type="scientific">Amycolatopsis marina</name>
    <dbReference type="NCBI Taxonomy" id="490629"/>
    <lineage>
        <taxon>Bacteria</taxon>
        <taxon>Bacillati</taxon>
        <taxon>Actinomycetota</taxon>
        <taxon>Actinomycetes</taxon>
        <taxon>Pseudonocardiales</taxon>
        <taxon>Pseudonocardiaceae</taxon>
        <taxon>Amycolatopsis</taxon>
    </lineage>
</organism>
<keyword evidence="11 12" id="KW-0804">Transcription</keyword>
<keyword evidence="1 12" id="KW-0240">DNA-directed RNA polymerase</keyword>
<evidence type="ECO:0000256" key="6">
    <source>
        <dbReference type="ARBA" id="ARBA00022723"/>
    </source>
</evidence>
<dbReference type="GO" id="GO:0005737">
    <property type="term" value="C:cytoplasm"/>
    <property type="evidence" value="ECO:0007669"/>
    <property type="project" value="TreeGrafter"/>
</dbReference>
<dbReference type="GO" id="GO:0003899">
    <property type="term" value="F:DNA-directed RNA polymerase activity"/>
    <property type="evidence" value="ECO:0007669"/>
    <property type="project" value="UniProtKB-UniRule"/>
</dbReference>
<keyword evidence="8 12" id="KW-0862">Zinc</keyword>
<keyword evidence="2 12" id="KW-0639">Primosome</keyword>
<evidence type="ECO:0000259" key="16">
    <source>
        <dbReference type="PROSITE" id="PS50880"/>
    </source>
</evidence>
<dbReference type="InterPro" id="IPR006295">
    <property type="entry name" value="DNA_primase_DnaG"/>
</dbReference>
<dbReference type="Pfam" id="PF08275">
    <property type="entry name" value="DNAG_N"/>
    <property type="match status" value="1"/>
</dbReference>
<evidence type="ECO:0000256" key="2">
    <source>
        <dbReference type="ARBA" id="ARBA00022515"/>
    </source>
</evidence>
<keyword evidence="7 12" id="KW-0863">Zinc-finger</keyword>
<dbReference type="SMART" id="SM00766">
    <property type="entry name" value="DnaG_DnaB_bind"/>
    <property type="match status" value="1"/>
</dbReference>
<feature type="region of interest" description="Disordered" evidence="15">
    <location>
        <begin position="454"/>
        <end position="488"/>
    </location>
</feature>
<dbReference type="Pfam" id="PF08278">
    <property type="entry name" value="DnaG_DnaB_bind"/>
    <property type="match status" value="1"/>
</dbReference>
<keyword evidence="4 12" id="KW-0548">Nucleotidyltransferase</keyword>
<evidence type="ECO:0000256" key="3">
    <source>
        <dbReference type="ARBA" id="ARBA00022679"/>
    </source>
</evidence>
<evidence type="ECO:0000256" key="9">
    <source>
        <dbReference type="ARBA" id="ARBA00022842"/>
    </source>
</evidence>
<dbReference type="STRING" id="490629.SAMN05216266_107242"/>
<sequence>MEHEPRTTVGSVAGRIRESDIAEVRDRNRIDEVVGDYVALRHAGGGAQKGLCPFHDEKTPSFNVRPTHGTFHCFGCGEGGDVIKFIMKMELVGFPEAVERLADRVGFRLTYEGGGGSVQRDRGTRTRMVEAHRIAQEFYAEQLMSPDAQLARDFLNERGFDAVAAKTFGCGFAPGGWDRLTKHLLSKGFELTELYKAQLCKEGRQGPIDRFHRRLLWPIRDLGGDVVGFGARRIFDDDPIQAKYLNTSESPIYRKSHVLFGLDLAKREIARRHQVVVVEGYTDVMAMHAAGVPTAVASSGTAFGEDHMKMLRRLLMDDDAFRGEVIFTFDGDEAGQKAALKAFEGDQTFAGQTYIAVAPEGMDPCDLRLAKGDAAVRDLVARRTPLFEFVIRSILRNYDLDSVDGQVAALQQTVPLVAQIKDRAKRDGYAAKLSWWVGWQDEAMVVRRVRESAGGGVKTAPRRAQTAQSAATGDANEIPRPPPGDPRLRAQREVLKAALQEPAIAGPEYDALPEEAFTHPAYVAVHRSVLAAGGTACGLAGPALIDAASAHAPQGTIRSLLSELAVEPLQAQGEGEVDVRYISGVLAAVQENLVGRQIGEIKSKLQRLSPIEAAEEYRALFGDLVALEQYRKALRDQAMGGME</sequence>
<dbReference type="SMART" id="SM00400">
    <property type="entry name" value="ZnF_CHCC"/>
    <property type="match status" value="1"/>
</dbReference>
<feature type="zinc finger region" description="CHC2-type" evidence="12 14">
    <location>
        <begin position="52"/>
        <end position="76"/>
    </location>
</feature>
<keyword evidence="10 12" id="KW-0238">DNA-binding</keyword>
<evidence type="ECO:0000256" key="8">
    <source>
        <dbReference type="ARBA" id="ARBA00022833"/>
    </source>
</evidence>
<dbReference type="Proteomes" id="UP000243799">
    <property type="component" value="Unassembled WGS sequence"/>
</dbReference>
<dbReference type="FunFam" id="3.90.580.10:FF:000001">
    <property type="entry name" value="DNA primase"/>
    <property type="match status" value="1"/>
</dbReference>
<dbReference type="HAMAP" id="MF_00974">
    <property type="entry name" value="DNA_primase_DnaG"/>
    <property type="match status" value="1"/>
</dbReference>
<comment type="cofactor">
    <cofactor evidence="12 13 14">
        <name>Zn(2+)</name>
        <dbReference type="ChEBI" id="CHEBI:29105"/>
    </cofactor>
    <text evidence="12 13 14">Binds 1 zinc ion per monomer.</text>
</comment>
<dbReference type="Gene3D" id="3.90.980.10">
    <property type="entry name" value="DNA primase, catalytic core, N-terminal domain"/>
    <property type="match status" value="1"/>
</dbReference>
<keyword evidence="6 12" id="KW-0479">Metal-binding</keyword>
<dbReference type="SMART" id="SM00493">
    <property type="entry name" value="TOPRIM"/>
    <property type="match status" value="1"/>
</dbReference>
<evidence type="ECO:0000256" key="12">
    <source>
        <dbReference type="HAMAP-Rule" id="MF_00974"/>
    </source>
</evidence>
<dbReference type="GO" id="GO:0003677">
    <property type="term" value="F:DNA binding"/>
    <property type="evidence" value="ECO:0007669"/>
    <property type="project" value="UniProtKB-KW"/>
</dbReference>
<dbReference type="InterPro" id="IPR034151">
    <property type="entry name" value="TOPRIM_DnaG_bac"/>
</dbReference>
<dbReference type="InterPro" id="IPR030846">
    <property type="entry name" value="DnaG_bac"/>
</dbReference>
<keyword evidence="9" id="KW-0460">Magnesium</keyword>
<dbReference type="InterPro" id="IPR006171">
    <property type="entry name" value="TOPRIM_dom"/>
</dbReference>
<dbReference type="Pfam" id="PF01807">
    <property type="entry name" value="Zn_ribbon_DnaG"/>
    <property type="match status" value="1"/>
</dbReference>
<dbReference type="GO" id="GO:0008270">
    <property type="term" value="F:zinc ion binding"/>
    <property type="evidence" value="ECO:0007669"/>
    <property type="project" value="UniProtKB-UniRule"/>
</dbReference>
<name>A0A1I0ZS61_9PSEU</name>
<dbReference type="InterPro" id="IPR050219">
    <property type="entry name" value="DnaG_primase"/>
</dbReference>
<dbReference type="SUPFAM" id="SSF57783">
    <property type="entry name" value="Zinc beta-ribbon"/>
    <property type="match status" value="1"/>
</dbReference>
<evidence type="ECO:0000256" key="11">
    <source>
        <dbReference type="ARBA" id="ARBA00023163"/>
    </source>
</evidence>
<evidence type="ECO:0000313" key="17">
    <source>
        <dbReference type="EMBL" id="SFB28505.1"/>
    </source>
</evidence>
<evidence type="ECO:0000256" key="4">
    <source>
        <dbReference type="ARBA" id="ARBA00022695"/>
    </source>
</evidence>
<proteinExistence type="inferred from homology"/>
<evidence type="ECO:0000256" key="15">
    <source>
        <dbReference type="SAM" id="MobiDB-lite"/>
    </source>
</evidence>
<dbReference type="PIRSF" id="PIRSF002811">
    <property type="entry name" value="DnaG"/>
    <property type="match status" value="1"/>
</dbReference>
<evidence type="ECO:0000256" key="5">
    <source>
        <dbReference type="ARBA" id="ARBA00022705"/>
    </source>
</evidence>
<evidence type="ECO:0000256" key="14">
    <source>
        <dbReference type="PIRSR" id="PIRSR002811-1"/>
    </source>
</evidence>
<dbReference type="Gene3D" id="3.90.580.10">
    <property type="entry name" value="Zinc finger, CHC2-type domain"/>
    <property type="match status" value="1"/>
</dbReference>
<dbReference type="Pfam" id="PF10410">
    <property type="entry name" value="DnaB_bind"/>
    <property type="match status" value="1"/>
</dbReference>
<comment type="subunit">
    <text evidence="12">Monomer. Interacts with DnaB.</text>
</comment>
<dbReference type="InterPro" id="IPR036977">
    <property type="entry name" value="DNA_primase_Znf_CHC2"/>
</dbReference>
<evidence type="ECO:0000256" key="10">
    <source>
        <dbReference type="ARBA" id="ARBA00023125"/>
    </source>
</evidence>
<keyword evidence="3 12" id="KW-0808">Transferase</keyword>
<comment type="catalytic activity">
    <reaction evidence="12">
        <text>ssDNA + n NTP = ssDNA/pppN(pN)n-1 hybrid + (n-1) diphosphate.</text>
        <dbReference type="EC" id="2.7.7.101"/>
    </reaction>
</comment>
<dbReference type="InterPro" id="IPR037068">
    <property type="entry name" value="DNA_primase_core_N_sf"/>
</dbReference>
<dbReference type="PANTHER" id="PTHR30313">
    <property type="entry name" value="DNA PRIMASE"/>
    <property type="match status" value="1"/>
</dbReference>
<dbReference type="AlphaFoldDB" id="A0A1I0ZS61"/>
<dbReference type="InterPro" id="IPR002694">
    <property type="entry name" value="Znf_CHC2"/>
</dbReference>
<dbReference type="InterPro" id="IPR013264">
    <property type="entry name" value="DNAG_N"/>
</dbReference>
<keyword evidence="18" id="KW-1185">Reference proteome</keyword>
<accession>A0A1I0ZS61</accession>
<evidence type="ECO:0000256" key="1">
    <source>
        <dbReference type="ARBA" id="ARBA00022478"/>
    </source>
</evidence>
<evidence type="ECO:0000256" key="7">
    <source>
        <dbReference type="ARBA" id="ARBA00022771"/>
    </source>
</evidence>
<comment type="similarity">
    <text evidence="12 13">Belongs to the DnaG primase family.</text>
</comment>
<dbReference type="PROSITE" id="PS50880">
    <property type="entry name" value="TOPRIM"/>
    <property type="match status" value="1"/>
</dbReference>
<dbReference type="EC" id="2.7.7.101" evidence="12"/>